<comment type="caution">
    <text evidence="2">The sequence shown here is derived from an EMBL/GenBank/DDBJ whole genome shotgun (WGS) entry which is preliminary data.</text>
</comment>
<organism evidence="2 3">
    <name type="scientific">Symbiobacterium thermophilum</name>
    <dbReference type="NCBI Taxonomy" id="2734"/>
    <lineage>
        <taxon>Bacteria</taxon>
        <taxon>Bacillati</taxon>
        <taxon>Bacillota</taxon>
        <taxon>Clostridia</taxon>
        <taxon>Eubacteriales</taxon>
        <taxon>Symbiobacteriaceae</taxon>
        <taxon>Symbiobacterium</taxon>
    </lineage>
</organism>
<dbReference type="Pfam" id="PF09339">
    <property type="entry name" value="HTH_IclR"/>
    <property type="match status" value="1"/>
</dbReference>
<dbReference type="Gene3D" id="1.10.10.10">
    <property type="entry name" value="Winged helix-like DNA-binding domain superfamily/Winged helix DNA-binding domain"/>
    <property type="match status" value="1"/>
</dbReference>
<gene>
    <name evidence="2" type="ORF">A6D92_05020</name>
</gene>
<dbReference type="EMBL" id="LWLV01000317">
    <property type="protein sequence ID" value="OTA41633.1"/>
    <property type="molecule type" value="Genomic_DNA"/>
</dbReference>
<reference evidence="3" key="1">
    <citation type="submission" date="2016-04" db="EMBL/GenBank/DDBJ databases">
        <authorList>
            <person name="Antunes L.P."/>
            <person name="Martins L.F."/>
            <person name="Pereira R.V."/>
            <person name="Thomas A.M."/>
            <person name="Barbosa D."/>
            <person name="Nascimento L."/>
            <person name="Silva G.M."/>
            <person name="Condomitti G.W."/>
            <person name="Digiampietri L.A."/>
            <person name="Lombardi K.C."/>
            <person name="Ramos P.L."/>
            <person name="Quaggio R.B."/>
            <person name="Oliveira J.C."/>
            <person name="Pascon R.C."/>
            <person name="Cruz J.B."/>
            <person name="Silva A.M."/>
            <person name="Setubal J.C."/>
        </authorList>
    </citation>
    <scope>NUCLEOTIDE SEQUENCE [LARGE SCALE GENOMIC DNA]</scope>
</reference>
<protein>
    <recommendedName>
        <fullName evidence="1">HTH iclR-type domain-containing protein</fullName>
    </recommendedName>
</protein>
<dbReference type="InterPro" id="IPR005471">
    <property type="entry name" value="Tscrpt_reg_IclR_N"/>
</dbReference>
<dbReference type="SUPFAM" id="SSF46785">
    <property type="entry name" value="Winged helix' DNA-binding domain"/>
    <property type="match status" value="1"/>
</dbReference>
<dbReference type="AlphaFoldDB" id="A0A1Y2T8Q1"/>
<name>A0A1Y2T8Q1_SYMTR</name>
<evidence type="ECO:0000313" key="2">
    <source>
        <dbReference type="EMBL" id="OTA41633.1"/>
    </source>
</evidence>
<proteinExistence type="predicted"/>
<dbReference type="Proteomes" id="UP000194267">
    <property type="component" value="Unassembled WGS sequence"/>
</dbReference>
<sequence>MEFSVPDALWKDRTITEAAKTLWCYLCALQPRTSFSLGELHKLTGMSRPTLHNALRQLHDKEWVQYRRTGLRTVFCLVNTDDGLRLPSDILLQPLPRPAKWIWAVLRTLDRPVTYQELRSLTGFSLDTIRESIQQLLHSRWLVMEGTARRPMRLKAINPAESKRQVEIEQWEKQFTDGVRSGLSRGQCLLYIIVRMALPGSKILVNARLPGLTNPLTDAELEIDLYLPDYRLGLEYNGPQHYTPTEWFPDEVQFRSQRARDLIKLGLCRERGIDLFVVTLQDLWPDQIWRRLARKAPVREIPDEEWHLVRWLYKHIRRYQESVHRENGAAG</sequence>
<evidence type="ECO:0000313" key="3">
    <source>
        <dbReference type="Proteomes" id="UP000194267"/>
    </source>
</evidence>
<feature type="domain" description="HTH iclR-type" evidence="1">
    <location>
        <begin position="35"/>
        <end position="67"/>
    </location>
</feature>
<dbReference type="InterPro" id="IPR036388">
    <property type="entry name" value="WH-like_DNA-bd_sf"/>
</dbReference>
<accession>A0A1Y2T8Q1</accession>
<evidence type="ECO:0000259" key="1">
    <source>
        <dbReference type="Pfam" id="PF09339"/>
    </source>
</evidence>
<dbReference type="InterPro" id="IPR036390">
    <property type="entry name" value="WH_DNA-bd_sf"/>
</dbReference>